<evidence type="ECO:0000313" key="2">
    <source>
        <dbReference type="EMBL" id="NDJ18295.1"/>
    </source>
</evidence>
<keyword evidence="3" id="KW-1185">Reference proteome</keyword>
<keyword evidence="1" id="KW-0812">Transmembrane</keyword>
<reference evidence="2" key="1">
    <citation type="submission" date="2019-12" db="EMBL/GenBank/DDBJ databases">
        <title>High-Quality draft genome sequences of three cyanobacteria isolated from the limestone walls of the Old Cathedral of Coimbra.</title>
        <authorList>
            <person name="Tiago I."/>
            <person name="Soares F."/>
            <person name="Portugal A."/>
        </authorList>
    </citation>
    <scope>NUCLEOTIDE SEQUENCE</scope>
    <source>
        <strain evidence="2">A</strain>
    </source>
</reference>
<accession>A0A8J7Z2W3</accession>
<keyword evidence="1" id="KW-0472">Membrane</keyword>
<dbReference type="RefSeq" id="WP_162423826.1">
    <property type="nucleotide sequence ID" value="NZ_WVIE01000015.1"/>
</dbReference>
<dbReference type="EMBL" id="WVIE01000015">
    <property type="protein sequence ID" value="NDJ18295.1"/>
    <property type="molecule type" value="Genomic_DNA"/>
</dbReference>
<feature type="transmembrane region" description="Helical" evidence="1">
    <location>
        <begin position="126"/>
        <end position="145"/>
    </location>
</feature>
<evidence type="ECO:0000313" key="3">
    <source>
        <dbReference type="Proteomes" id="UP000646053"/>
    </source>
</evidence>
<gene>
    <name evidence="2" type="ORF">GS601_13500</name>
</gene>
<sequence length="167" mass="19447">MSHSKHSSLSHDRHPLNFQDTYICPICRHGHIESLTLMDVFACDFCRHIFTANLKDQSIHVENSSQPMTWRWTGRNWQAANQLDVDLTVVIWLVSVSLVILPPSLIWLSSHAFPPLVGSSGSWFPAFWVGLTFTLHFLFVSWLMAEHYQFPLYVSTKVRLRRLLDRR</sequence>
<dbReference type="Proteomes" id="UP000646053">
    <property type="component" value="Unassembled WGS sequence"/>
</dbReference>
<protein>
    <submittedName>
        <fullName evidence="2">Uncharacterized protein</fullName>
    </submittedName>
</protein>
<dbReference type="AlphaFoldDB" id="A0A8J7Z2W3"/>
<proteinExistence type="predicted"/>
<feature type="transmembrane region" description="Helical" evidence="1">
    <location>
        <begin position="85"/>
        <end position="106"/>
    </location>
</feature>
<name>A0A8J7Z2W3_9CYAN</name>
<comment type="caution">
    <text evidence="2">The sequence shown here is derived from an EMBL/GenBank/DDBJ whole genome shotgun (WGS) entry which is preliminary data.</text>
</comment>
<keyword evidence="1" id="KW-1133">Transmembrane helix</keyword>
<organism evidence="2 3">
    <name type="scientific">Myxacorys almedinensis A</name>
    <dbReference type="NCBI Taxonomy" id="2690445"/>
    <lineage>
        <taxon>Bacteria</taxon>
        <taxon>Bacillati</taxon>
        <taxon>Cyanobacteriota</taxon>
        <taxon>Cyanophyceae</taxon>
        <taxon>Leptolyngbyales</taxon>
        <taxon>Leptolyngbyaceae</taxon>
        <taxon>Myxacorys</taxon>
        <taxon>Myxacorys almedinensis</taxon>
    </lineage>
</organism>
<evidence type="ECO:0000256" key="1">
    <source>
        <dbReference type="SAM" id="Phobius"/>
    </source>
</evidence>